<dbReference type="InterPro" id="IPR036962">
    <property type="entry name" value="Glyco_hydro_3_N_sf"/>
</dbReference>
<accession>A0A6J4TNL1</accession>
<proteinExistence type="inferred from homology"/>
<dbReference type="GO" id="GO:0009254">
    <property type="term" value="P:peptidoglycan turnover"/>
    <property type="evidence" value="ECO:0007669"/>
    <property type="project" value="TreeGrafter"/>
</dbReference>
<dbReference type="SUPFAM" id="SSF51445">
    <property type="entry name" value="(Trans)glycosidases"/>
    <property type="match status" value="1"/>
</dbReference>
<dbReference type="InterPro" id="IPR001764">
    <property type="entry name" value="Glyco_hydro_3_N"/>
</dbReference>
<dbReference type="GO" id="GO:0005975">
    <property type="term" value="P:carbohydrate metabolic process"/>
    <property type="evidence" value="ECO:0007669"/>
    <property type="project" value="InterPro"/>
</dbReference>
<reference evidence="7" key="1">
    <citation type="submission" date="2020-02" db="EMBL/GenBank/DDBJ databases">
        <authorList>
            <person name="Meier V. D."/>
        </authorList>
    </citation>
    <scope>NUCLEOTIDE SEQUENCE</scope>
    <source>
        <strain evidence="7">AVDCRST_MAG30</strain>
    </source>
</reference>
<feature type="region of interest" description="Disordered" evidence="4">
    <location>
        <begin position="31"/>
        <end position="56"/>
    </location>
</feature>
<feature type="transmembrane region" description="Helical" evidence="5">
    <location>
        <begin position="12"/>
        <end position="31"/>
    </location>
</feature>
<keyword evidence="5" id="KW-0812">Transmembrane</keyword>
<dbReference type="Pfam" id="PF00933">
    <property type="entry name" value="Glyco_hydro_3"/>
    <property type="match status" value="1"/>
</dbReference>
<gene>
    <name evidence="7" type="ORF">AVDCRST_MAG30-3518</name>
</gene>
<dbReference type="InterPro" id="IPR017853">
    <property type="entry name" value="GH"/>
</dbReference>
<evidence type="ECO:0000313" key="7">
    <source>
        <dbReference type="EMBL" id="CAA9527874.1"/>
    </source>
</evidence>
<dbReference type="EMBL" id="CADCVS010000462">
    <property type="protein sequence ID" value="CAA9527874.1"/>
    <property type="molecule type" value="Genomic_DNA"/>
</dbReference>
<name>A0A6J4TNL1_9ACTN</name>
<evidence type="ECO:0000256" key="5">
    <source>
        <dbReference type="SAM" id="Phobius"/>
    </source>
</evidence>
<feature type="domain" description="Glycoside hydrolase family 3 N-terminal" evidence="6">
    <location>
        <begin position="179"/>
        <end position="363"/>
    </location>
</feature>
<evidence type="ECO:0000256" key="2">
    <source>
        <dbReference type="ARBA" id="ARBA00022801"/>
    </source>
</evidence>
<comment type="similarity">
    <text evidence="1">Belongs to the glycosyl hydrolase 3 family.</text>
</comment>
<organism evidence="7">
    <name type="scientific">uncultured Solirubrobacteraceae bacterium</name>
    <dbReference type="NCBI Taxonomy" id="1162706"/>
    <lineage>
        <taxon>Bacteria</taxon>
        <taxon>Bacillati</taxon>
        <taxon>Actinomycetota</taxon>
        <taxon>Thermoleophilia</taxon>
        <taxon>Solirubrobacterales</taxon>
        <taxon>Solirubrobacteraceae</taxon>
        <taxon>environmental samples</taxon>
    </lineage>
</organism>
<evidence type="ECO:0000256" key="1">
    <source>
        <dbReference type="ARBA" id="ARBA00005336"/>
    </source>
</evidence>
<dbReference type="InterPro" id="IPR050226">
    <property type="entry name" value="NagZ_Beta-hexosaminidase"/>
</dbReference>
<evidence type="ECO:0000256" key="4">
    <source>
        <dbReference type="SAM" id="MobiDB-lite"/>
    </source>
</evidence>
<feature type="compositionally biased region" description="Basic and acidic residues" evidence="4">
    <location>
        <begin position="37"/>
        <end position="47"/>
    </location>
</feature>
<dbReference type="AlphaFoldDB" id="A0A6J4TNL1"/>
<evidence type="ECO:0000259" key="6">
    <source>
        <dbReference type="Pfam" id="PF00933"/>
    </source>
</evidence>
<keyword evidence="3" id="KW-0326">Glycosidase</keyword>
<evidence type="ECO:0000256" key="3">
    <source>
        <dbReference type="ARBA" id="ARBA00023295"/>
    </source>
</evidence>
<keyword evidence="5" id="KW-1133">Transmembrane helix</keyword>
<dbReference type="PANTHER" id="PTHR30480:SF16">
    <property type="entry name" value="GLYCOSIDE HYDROLASE FAMILY 3 DOMAIN PROTEIN"/>
    <property type="match status" value="1"/>
</dbReference>
<sequence>MPRSGSHPGAPVWVALGVVGLLLLVIAVASGGSGGGADEKRAAKPEATRGTGTTPVRAKAGAAVAAQVRSVADRMSLPAQVSQLFLVDAVGRMPRSVEWGLLRTGSAGPPLALRRAIRRVRGVRPMVAAQGLPDQPRAARRGARRTETEYRRVAASLRGNGVRLGLELSLDLSSGAGPEAGTAFSDDPGEVSELGVAALEGARAARLPLAVGHFPGQGAASQDPIDGPASVGVSRDRLRERDLAPFRSVASTVPVMVVSSALYNAYDPTTPAALAPEIVGGELRRGLGFRGVAMTDRLAGLAVVGGSSSGGAAVQALRAGIDLVWAGDEREARAGRDAVLQALRERRLKPARVREALERVLELKRGAGLL</sequence>
<keyword evidence="2" id="KW-0378">Hydrolase</keyword>
<protein>
    <submittedName>
        <fullName evidence="7">GH3</fullName>
    </submittedName>
</protein>
<dbReference type="GO" id="GO:0004553">
    <property type="term" value="F:hydrolase activity, hydrolyzing O-glycosyl compounds"/>
    <property type="evidence" value="ECO:0007669"/>
    <property type="project" value="InterPro"/>
</dbReference>
<keyword evidence="5" id="KW-0472">Membrane</keyword>
<dbReference type="PANTHER" id="PTHR30480">
    <property type="entry name" value="BETA-HEXOSAMINIDASE-RELATED"/>
    <property type="match status" value="1"/>
</dbReference>
<dbReference type="Gene3D" id="3.20.20.300">
    <property type="entry name" value="Glycoside hydrolase, family 3, N-terminal domain"/>
    <property type="match status" value="1"/>
</dbReference>